<reference evidence="1 2" key="1">
    <citation type="submission" date="2018-08" db="EMBL/GenBank/DDBJ databases">
        <title>Recombination of ecologically and evolutionarily significant loci maintains genetic cohesion in the Pseudomonas syringae species complex.</title>
        <authorList>
            <person name="Dillon M."/>
            <person name="Thakur S."/>
            <person name="Almeida R.N.D."/>
            <person name="Weir B.S."/>
            <person name="Guttman D.S."/>
        </authorList>
    </citation>
    <scope>NUCLEOTIDE SEQUENCE [LARGE SCALE GENOMIC DNA]</scope>
    <source>
        <strain evidence="1 2">ICMP 2788</strain>
    </source>
</reference>
<sequence length="90" mass="9858">MVMGRRLLESFLKAKMVTVLGGVLPMGKALHLILIQKEGALSSISQRQMAKMAIQKQSLEVLSLVFRMVFSSLAGSTMARVGELLKVLKI</sequence>
<evidence type="ECO:0000313" key="1">
    <source>
        <dbReference type="EMBL" id="RMO25009.1"/>
    </source>
</evidence>
<accession>A0A3M2WVR9</accession>
<comment type="caution">
    <text evidence="1">The sequence shown here is derived from an EMBL/GenBank/DDBJ whole genome shotgun (WGS) entry which is preliminary data.</text>
</comment>
<name>A0A3M2WVR9_PSESJ</name>
<proteinExistence type="predicted"/>
<organism evidence="1 2">
    <name type="scientific">Pseudomonas syringae pv. pisi</name>
    <dbReference type="NCBI Taxonomy" id="59510"/>
    <lineage>
        <taxon>Bacteria</taxon>
        <taxon>Pseudomonadati</taxon>
        <taxon>Pseudomonadota</taxon>
        <taxon>Gammaproteobacteria</taxon>
        <taxon>Pseudomonadales</taxon>
        <taxon>Pseudomonadaceae</taxon>
        <taxon>Pseudomonas</taxon>
        <taxon>Pseudomonas syringae</taxon>
    </lineage>
</organism>
<dbReference type="Proteomes" id="UP000276886">
    <property type="component" value="Unassembled WGS sequence"/>
</dbReference>
<evidence type="ECO:0000313" key="2">
    <source>
        <dbReference type="Proteomes" id="UP000276886"/>
    </source>
</evidence>
<dbReference type="AlphaFoldDB" id="A0A3M2WVR9"/>
<dbReference type="EMBL" id="RBPQ01000193">
    <property type="protein sequence ID" value="RMO25009.1"/>
    <property type="molecule type" value="Genomic_DNA"/>
</dbReference>
<protein>
    <submittedName>
        <fullName evidence="1">Uncharacterized protein</fullName>
    </submittedName>
</protein>
<gene>
    <name evidence="1" type="ORF">ALQ44_102398</name>
</gene>